<evidence type="ECO:0000256" key="1">
    <source>
        <dbReference type="ARBA" id="ARBA00004141"/>
    </source>
</evidence>
<evidence type="ECO:0000256" key="5">
    <source>
        <dbReference type="ARBA" id="ARBA00023180"/>
    </source>
</evidence>
<reference evidence="10" key="4">
    <citation type="submission" date="2025-09" db="UniProtKB">
        <authorList>
            <consortium name="Ensembl"/>
        </authorList>
    </citation>
    <scope>IDENTIFICATION</scope>
</reference>
<dbReference type="InParanoid" id="F6R5G5"/>
<dbReference type="PANTHER" id="PTHR16189:SF0">
    <property type="entry name" value="TRANSMEMBRANE PROTEIN 104"/>
    <property type="match status" value="1"/>
</dbReference>
<keyword evidence="11" id="KW-1185">Reference proteome</keyword>
<protein>
    <recommendedName>
        <fullName evidence="9">Amino acid transporter transmembrane domain-containing protein</fullName>
    </recommendedName>
</protein>
<evidence type="ECO:0000313" key="11">
    <source>
        <dbReference type="Proteomes" id="UP000008144"/>
    </source>
</evidence>
<feature type="domain" description="Amino acid transporter transmembrane" evidence="9">
    <location>
        <begin position="7"/>
        <end position="61"/>
    </location>
</feature>
<feature type="transmembrane region" description="Helical" evidence="8">
    <location>
        <begin position="424"/>
        <end position="448"/>
    </location>
</feature>
<evidence type="ECO:0000256" key="7">
    <source>
        <dbReference type="SAM" id="MobiDB-lite"/>
    </source>
</evidence>
<proteinExistence type="inferred from homology"/>
<feature type="transmembrane region" description="Helical" evidence="8">
    <location>
        <begin position="30"/>
        <end position="49"/>
    </location>
</feature>
<keyword evidence="5" id="KW-0325">Glycoprotein</keyword>
<keyword evidence="2 8" id="KW-0812">Transmembrane</keyword>
<accession>F6R5G5</accession>
<feature type="transmembrane region" description="Helical" evidence="8">
    <location>
        <begin position="7"/>
        <end position="24"/>
    </location>
</feature>
<keyword evidence="4 8" id="KW-0472">Membrane</keyword>
<feature type="region of interest" description="Disordered" evidence="7">
    <location>
        <begin position="74"/>
        <end position="102"/>
    </location>
</feature>
<dbReference type="EMBL" id="EAAA01002526">
    <property type="status" value="NOT_ANNOTATED_CDS"/>
    <property type="molecule type" value="Genomic_DNA"/>
</dbReference>
<dbReference type="OMA" id="GHREGHP"/>
<dbReference type="FunCoup" id="F6R5G5">
    <property type="interactions" value="168"/>
</dbReference>
<feature type="transmembrane region" description="Helical" evidence="8">
    <location>
        <begin position="149"/>
        <end position="169"/>
    </location>
</feature>
<evidence type="ECO:0000256" key="2">
    <source>
        <dbReference type="ARBA" id="ARBA00022692"/>
    </source>
</evidence>
<dbReference type="GO" id="GO:0016020">
    <property type="term" value="C:membrane"/>
    <property type="evidence" value="ECO:0007669"/>
    <property type="project" value="UniProtKB-SubCell"/>
</dbReference>
<feature type="transmembrane region" description="Helical" evidence="8">
    <location>
        <begin position="310"/>
        <end position="332"/>
    </location>
</feature>
<reference evidence="11" key="1">
    <citation type="journal article" date="2002" name="Science">
        <title>The draft genome of Ciona intestinalis: insights into chordate and vertebrate origins.</title>
        <authorList>
            <person name="Dehal P."/>
            <person name="Satou Y."/>
            <person name="Campbell R.K."/>
            <person name="Chapman J."/>
            <person name="Degnan B."/>
            <person name="De Tomaso A."/>
            <person name="Davidson B."/>
            <person name="Di Gregorio A."/>
            <person name="Gelpke M."/>
            <person name="Goodstein D.M."/>
            <person name="Harafuji N."/>
            <person name="Hastings K.E."/>
            <person name="Ho I."/>
            <person name="Hotta K."/>
            <person name="Huang W."/>
            <person name="Kawashima T."/>
            <person name="Lemaire P."/>
            <person name="Martinez D."/>
            <person name="Meinertzhagen I.A."/>
            <person name="Necula S."/>
            <person name="Nonaka M."/>
            <person name="Putnam N."/>
            <person name="Rash S."/>
            <person name="Saiga H."/>
            <person name="Satake M."/>
            <person name="Terry A."/>
            <person name="Yamada L."/>
            <person name="Wang H.G."/>
            <person name="Awazu S."/>
            <person name="Azumi K."/>
            <person name="Boore J."/>
            <person name="Branno M."/>
            <person name="Chin-Bow S."/>
            <person name="DeSantis R."/>
            <person name="Doyle S."/>
            <person name="Francino P."/>
            <person name="Keys D.N."/>
            <person name="Haga S."/>
            <person name="Hayashi H."/>
            <person name="Hino K."/>
            <person name="Imai K.S."/>
            <person name="Inaba K."/>
            <person name="Kano S."/>
            <person name="Kobayashi K."/>
            <person name="Kobayashi M."/>
            <person name="Lee B.I."/>
            <person name="Makabe K.W."/>
            <person name="Manohar C."/>
            <person name="Matassi G."/>
            <person name="Medina M."/>
            <person name="Mochizuki Y."/>
            <person name="Mount S."/>
            <person name="Morishita T."/>
            <person name="Miura S."/>
            <person name="Nakayama A."/>
            <person name="Nishizaka S."/>
            <person name="Nomoto H."/>
            <person name="Ohta F."/>
            <person name="Oishi K."/>
            <person name="Rigoutsos I."/>
            <person name="Sano M."/>
            <person name="Sasaki A."/>
            <person name="Sasakura Y."/>
            <person name="Shoguchi E."/>
            <person name="Shin-i T."/>
            <person name="Spagnuolo A."/>
            <person name="Stainier D."/>
            <person name="Suzuki M.M."/>
            <person name="Tassy O."/>
            <person name="Takatori N."/>
            <person name="Tokuoka M."/>
            <person name="Yagi K."/>
            <person name="Yoshizaki F."/>
            <person name="Wada S."/>
            <person name="Zhang C."/>
            <person name="Hyatt P.D."/>
            <person name="Larimer F."/>
            <person name="Detter C."/>
            <person name="Doggett N."/>
            <person name="Glavina T."/>
            <person name="Hawkins T."/>
            <person name="Richardson P."/>
            <person name="Lucas S."/>
            <person name="Kohara Y."/>
            <person name="Levine M."/>
            <person name="Satoh N."/>
            <person name="Rokhsar D.S."/>
        </authorList>
    </citation>
    <scope>NUCLEOTIDE SEQUENCE [LARGE SCALE GENOMIC DNA]</scope>
</reference>
<name>F6R5G5_CIOIN</name>
<dbReference type="Proteomes" id="UP000008144">
    <property type="component" value="Chromosome 7"/>
</dbReference>
<dbReference type="HOGENOM" id="CLU_025541_1_0_1"/>
<dbReference type="InterPro" id="IPR013057">
    <property type="entry name" value="AA_transpt_TM"/>
</dbReference>
<dbReference type="Ensembl" id="ENSCINT00000004839.3">
    <property type="protein sequence ID" value="ENSCINP00000004839.3"/>
    <property type="gene ID" value="ENSCING00000002373.3"/>
</dbReference>
<evidence type="ECO:0000256" key="8">
    <source>
        <dbReference type="SAM" id="Phobius"/>
    </source>
</evidence>
<evidence type="ECO:0000313" key="10">
    <source>
        <dbReference type="Ensembl" id="ENSCINP00000004839.3"/>
    </source>
</evidence>
<feature type="transmembrane region" description="Helical" evidence="8">
    <location>
        <begin position="212"/>
        <end position="231"/>
    </location>
</feature>
<evidence type="ECO:0000256" key="3">
    <source>
        <dbReference type="ARBA" id="ARBA00022989"/>
    </source>
</evidence>
<sequence length="499" mass="55325">MYSPAVGVVYIFNLIVGTGALTLPKAMASAGWLVSLILLTLLGFVSYITTTFMVESLSIANACIRRNKRENLSEDSVAASDTDSDTNRSINPPPPIDPTERSALLDSASSSYTSRRSSINSNTTSMFSITRAVEMGQMADMFFNKIGRILFYVCIIVYLYGDLAIYAAAVPKSMRDIVWCVYGNMSCSTNDSNPPQDGDICWGTTITRNNVYQIFLALFTIVLGPFTYFSVQKTKYLQIFTTVLRWLAFLSMITLAIIHISTTRGGEGHPPVANISGVPNLFGVSVYSFMCQHSLPSLVTPIRNKRRLPYLLGADYILILLFYMLLGMTAIYCFQSDVIKDIYTLNFQDSCDVTNIIVLRYFLGLFPVFTLSSNFPIIAVTLRNNLKALFKPSSSFWVNRILFPTIAIVPPIIVAFITNNLTTLVGITGSYAGAGVQYVIPACLVLLARQEATQYHGSAVVRKNRHRSPFSRRLWVIMVLAWAAVCLVFVTVNHILSLP</sequence>
<reference evidence="10" key="3">
    <citation type="submission" date="2025-08" db="UniProtKB">
        <authorList>
            <consortium name="Ensembl"/>
        </authorList>
    </citation>
    <scope>IDENTIFICATION</scope>
</reference>
<feature type="transmembrane region" description="Helical" evidence="8">
    <location>
        <begin position="474"/>
        <end position="496"/>
    </location>
</feature>
<feature type="transmembrane region" description="Helical" evidence="8">
    <location>
        <begin position="272"/>
        <end position="290"/>
    </location>
</feature>
<reference evidence="10" key="2">
    <citation type="journal article" date="2008" name="Genome Biol.">
        <title>Improved genome assembly and evidence-based global gene model set for the chordate Ciona intestinalis: new insight into intron and operon populations.</title>
        <authorList>
            <person name="Satou Y."/>
            <person name="Mineta K."/>
            <person name="Ogasawara M."/>
            <person name="Sasakura Y."/>
            <person name="Shoguchi E."/>
            <person name="Ueno K."/>
            <person name="Yamada L."/>
            <person name="Matsumoto J."/>
            <person name="Wasserscheid J."/>
            <person name="Dewar K."/>
            <person name="Wiley G.B."/>
            <person name="Macmil S.L."/>
            <person name="Roe B.A."/>
            <person name="Zeller R.W."/>
            <person name="Hastings K.E."/>
            <person name="Lemaire P."/>
            <person name="Lindquist E."/>
            <person name="Endo T."/>
            <person name="Hotta K."/>
            <person name="Inaba K."/>
        </authorList>
    </citation>
    <scope>NUCLEOTIDE SEQUENCE [LARGE SCALE GENOMIC DNA]</scope>
    <source>
        <strain evidence="10">wild type</strain>
    </source>
</reference>
<dbReference type="AlphaFoldDB" id="F6R5G5"/>
<feature type="transmembrane region" description="Helical" evidence="8">
    <location>
        <begin position="358"/>
        <end position="380"/>
    </location>
</feature>
<comment type="similarity">
    <text evidence="6">Belongs to the TMEM104 family.</text>
</comment>
<evidence type="ECO:0000256" key="4">
    <source>
        <dbReference type="ARBA" id="ARBA00023136"/>
    </source>
</evidence>
<feature type="transmembrane region" description="Helical" evidence="8">
    <location>
        <begin position="401"/>
        <end position="418"/>
    </location>
</feature>
<keyword evidence="3 8" id="KW-1133">Transmembrane helix</keyword>
<feature type="domain" description="Amino acid transporter transmembrane" evidence="9">
    <location>
        <begin position="136"/>
        <end position="452"/>
    </location>
</feature>
<dbReference type="PANTHER" id="PTHR16189">
    <property type="entry name" value="TRANSMEMBRANE PROTEIN 104-RELATED"/>
    <property type="match status" value="1"/>
</dbReference>
<dbReference type="GeneTree" id="ENSGT00390000001244"/>
<organism evidence="10 11">
    <name type="scientific">Ciona intestinalis</name>
    <name type="common">Transparent sea squirt</name>
    <name type="synonym">Ascidia intestinalis</name>
    <dbReference type="NCBI Taxonomy" id="7719"/>
    <lineage>
        <taxon>Eukaryota</taxon>
        <taxon>Metazoa</taxon>
        <taxon>Chordata</taxon>
        <taxon>Tunicata</taxon>
        <taxon>Ascidiacea</taxon>
        <taxon>Phlebobranchia</taxon>
        <taxon>Cionidae</taxon>
        <taxon>Ciona</taxon>
    </lineage>
</organism>
<dbReference type="Gene3D" id="1.20.1740.10">
    <property type="entry name" value="Amino acid/polyamine transporter I"/>
    <property type="match status" value="1"/>
</dbReference>
<comment type="subcellular location">
    <subcellularLocation>
        <location evidence="1">Membrane</location>
        <topology evidence="1">Multi-pass membrane protein</topology>
    </subcellularLocation>
</comment>
<evidence type="ECO:0000256" key="6">
    <source>
        <dbReference type="ARBA" id="ARBA00038166"/>
    </source>
</evidence>
<dbReference type="Pfam" id="PF01490">
    <property type="entry name" value="Aa_trans"/>
    <property type="match status" value="2"/>
</dbReference>
<evidence type="ECO:0000259" key="9">
    <source>
        <dbReference type="Pfam" id="PF01490"/>
    </source>
</evidence>
<feature type="transmembrane region" description="Helical" evidence="8">
    <location>
        <begin position="243"/>
        <end position="260"/>
    </location>
</feature>